<dbReference type="STRING" id="560819.SAMN05428998_11148"/>
<dbReference type="Pfam" id="PF07310">
    <property type="entry name" value="PAS_5"/>
    <property type="match status" value="1"/>
</dbReference>
<reference evidence="1 2" key="1">
    <citation type="submission" date="2017-04" db="EMBL/GenBank/DDBJ databases">
        <authorList>
            <person name="Afonso C.L."/>
            <person name="Miller P.J."/>
            <person name="Scott M.A."/>
            <person name="Spackman E."/>
            <person name="Goraichik I."/>
            <person name="Dimitrov K.M."/>
            <person name="Suarez D.L."/>
            <person name="Swayne D.E."/>
        </authorList>
    </citation>
    <scope>NUCLEOTIDE SEQUENCE [LARGE SCALE GENOMIC DNA]</scope>
    <source>
        <strain evidence="1 2">USBA 355</strain>
    </source>
</reference>
<dbReference type="RefSeq" id="WP_085123427.1">
    <property type="nucleotide sequence ID" value="NZ_FWZX01000011.1"/>
</dbReference>
<keyword evidence="2" id="KW-1185">Reference proteome</keyword>
<dbReference type="Proteomes" id="UP000192917">
    <property type="component" value="Unassembled WGS sequence"/>
</dbReference>
<dbReference type="CDD" id="cd00130">
    <property type="entry name" value="PAS"/>
    <property type="match status" value="1"/>
</dbReference>
<name>A0A1Y6C211_9PROT</name>
<evidence type="ECO:0000313" key="2">
    <source>
        <dbReference type="Proteomes" id="UP000192917"/>
    </source>
</evidence>
<dbReference type="AlphaFoldDB" id="A0A1Y6C211"/>
<proteinExistence type="predicted"/>
<evidence type="ECO:0000313" key="1">
    <source>
        <dbReference type="EMBL" id="SMF32590.1"/>
    </source>
</evidence>
<dbReference type="InterPro" id="IPR035965">
    <property type="entry name" value="PAS-like_dom_sf"/>
</dbReference>
<accession>A0A1Y6C211</accession>
<protein>
    <submittedName>
        <fullName evidence="1">PAS domain-containing protein</fullName>
    </submittedName>
</protein>
<dbReference type="InterPro" id="IPR000014">
    <property type="entry name" value="PAS"/>
</dbReference>
<dbReference type="InterPro" id="IPR009922">
    <property type="entry name" value="DUF1457"/>
</dbReference>
<dbReference type="SUPFAM" id="SSF55785">
    <property type="entry name" value="PYP-like sensor domain (PAS domain)"/>
    <property type="match status" value="1"/>
</dbReference>
<gene>
    <name evidence="1" type="ORF">SAMN05428998_11148</name>
</gene>
<sequence>MPTSTAVLGADLIGTTRQLLAYWLGKVGDRGMPRKSEIDPTEIPALLPYLLVFERRAPDSFSVRLAGTAVVQRLGFDPTGHPVLDVIAPAARAPIRRALNRILDEPCGLLAHVRDRYASGREVIVEVLRLPLSSEAGEPRFILCSTIETTDPTVWRGPQDRPALLAELVEQAFFTWSPGPDGLPVLSSTGLRTV</sequence>
<organism evidence="1 2">
    <name type="scientific">Tistlia consotensis USBA 355</name>
    <dbReference type="NCBI Taxonomy" id="560819"/>
    <lineage>
        <taxon>Bacteria</taxon>
        <taxon>Pseudomonadati</taxon>
        <taxon>Pseudomonadota</taxon>
        <taxon>Alphaproteobacteria</taxon>
        <taxon>Rhodospirillales</taxon>
        <taxon>Rhodovibrionaceae</taxon>
        <taxon>Tistlia</taxon>
    </lineage>
</organism>
<dbReference type="EMBL" id="FWZX01000011">
    <property type="protein sequence ID" value="SMF32590.1"/>
    <property type="molecule type" value="Genomic_DNA"/>
</dbReference>